<feature type="domain" description="AB hydrolase-1" evidence="3">
    <location>
        <begin position="35"/>
        <end position="130"/>
    </location>
</feature>
<accession>A0A6A6GQC7</accession>
<evidence type="ECO:0000313" key="5">
    <source>
        <dbReference type="Proteomes" id="UP000799538"/>
    </source>
</evidence>
<comment type="similarity">
    <text evidence="2">Belongs to the AB hydrolase superfamily. Epoxide hydrolase family.</text>
</comment>
<dbReference type="EMBL" id="ML992501">
    <property type="protein sequence ID" value="KAF2227956.1"/>
    <property type="molecule type" value="Genomic_DNA"/>
</dbReference>
<dbReference type="Gene3D" id="3.40.50.1820">
    <property type="entry name" value="alpha/beta hydrolase"/>
    <property type="match status" value="1"/>
</dbReference>
<dbReference type="Proteomes" id="UP000799538">
    <property type="component" value="Unassembled WGS sequence"/>
</dbReference>
<evidence type="ECO:0000313" key="4">
    <source>
        <dbReference type="EMBL" id="KAF2227956.1"/>
    </source>
</evidence>
<gene>
    <name evidence="4" type="ORF">BDZ85DRAFT_292967</name>
</gene>
<evidence type="ECO:0000256" key="1">
    <source>
        <dbReference type="ARBA" id="ARBA00022801"/>
    </source>
</evidence>
<evidence type="ECO:0000259" key="3">
    <source>
        <dbReference type="Pfam" id="PF00561"/>
    </source>
</evidence>
<keyword evidence="1 4" id="KW-0378">Hydrolase</keyword>
<reference evidence="5" key="1">
    <citation type="journal article" date="2020" name="Stud. Mycol.">
        <title>101 Dothideomycetes genomes: A test case for predicting lifestyles and emergence of pathogens.</title>
        <authorList>
            <person name="Haridas S."/>
            <person name="Albert R."/>
            <person name="Binder M."/>
            <person name="Bloem J."/>
            <person name="LaButti K."/>
            <person name="Salamov A."/>
            <person name="Andreopoulos B."/>
            <person name="Baker S."/>
            <person name="Barry K."/>
            <person name="Bills G."/>
            <person name="Bluhm B."/>
            <person name="Cannon C."/>
            <person name="Castanera R."/>
            <person name="Culley D."/>
            <person name="Daum C."/>
            <person name="Ezra D."/>
            <person name="Gonzalez J."/>
            <person name="Henrissat B."/>
            <person name="Kuo A."/>
            <person name="Liang C."/>
            <person name="Lipzen A."/>
            <person name="Lutzoni F."/>
            <person name="Magnuson J."/>
            <person name="Mondo S."/>
            <person name="Nolan M."/>
            <person name="Ohm R."/>
            <person name="Pangilinan J."/>
            <person name="Park H.-J."/>
            <person name="Ramirez L."/>
            <person name="Alfaro M."/>
            <person name="Sun H."/>
            <person name="Tritt A."/>
            <person name="Yoshinaga Y."/>
            <person name="Zwiers L.-H."/>
            <person name="Turgeon B."/>
            <person name="Goodwin S."/>
            <person name="Spatafora J."/>
            <person name="Crous P."/>
            <person name="Grigoriev I."/>
        </authorList>
    </citation>
    <scope>NUCLEOTIDE SEQUENCE [LARGE SCALE GENOMIC DNA]</scope>
    <source>
        <strain evidence="5">CECT 20119</strain>
    </source>
</reference>
<dbReference type="InterPro" id="IPR000639">
    <property type="entry name" value="Epox_hydrolase-like"/>
</dbReference>
<dbReference type="AlphaFoldDB" id="A0A6A6GQC7"/>
<protein>
    <submittedName>
        <fullName evidence="4">Alpha/Beta hydrolase protein</fullName>
    </submittedName>
</protein>
<dbReference type="OrthoDB" id="284184at2759"/>
<dbReference type="InterPro" id="IPR000073">
    <property type="entry name" value="AB_hydrolase_1"/>
</dbReference>
<sequence>MPETYDHEGKPVTHGRARINGIRMHYITAGTGPSLALLHGTPKTHYYWYRLVPLLTPHFTVVAPDLRGFGATDKPPASEGYDSGTNASDVALLMSQLGHEKFYVHGEDRGGSYAYALAAHYRDRVVGLSFCEMLLSEDLTRQTYFTQENISAQYEQRGVWNWHIPFFWMPHVPEMLIQGKEREFWTMFMVQECYNPDALEEGAVEEWIKQVKAPGGLRGVLETYRSHWKNMEVEEEGLKVKLPERMRVLTVGAPEFFGPLVEGQMKKAAEKVYHAEVFERCGHSLSLEAPDRMAAVLRKFLE</sequence>
<name>A0A6A6GQC7_9PEZI</name>
<keyword evidence="5" id="KW-1185">Reference proteome</keyword>
<proteinExistence type="inferred from homology"/>
<dbReference type="SUPFAM" id="SSF53474">
    <property type="entry name" value="alpha/beta-Hydrolases"/>
    <property type="match status" value="1"/>
</dbReference>
<evidence type="ECO:0000256" key="2">
    <source>
        <dbReference type="ARBA" id="ARBA00038334"/>
    </source>
</evidence>
<organism evidence="4 5">
    <name type="scientific">Elsinoe ampelina</name>
    <dbReference type="NCBI Taxonomy" id="302913"/>
    <lineage>
        <taxon>Eukaryota</taxon>
        <taxon>Fungi</taxon>
        <taxon>Dikarya</taxon>
        <taxon>Ascomycota</taxon>
        <taxon>Pezizomycotina</taxon>
        <taxon>Dothideomycetes</taxon>
        <taxon>Dothideomycetidae</taxon>
        <taxon>Myriangiales</taxon>
        <taxon>Elsinoaceae</taxon>
        <taxon>Elsinoe</taxon>
    </lineage>
</organism>
<dbReference type="PANTHER" id="PTHR43329">
    <property type="entry name" value="EPOXIDE HYDROLASE"/>
    <property type="match status" value="1"/>
</dbReference>
<dbReference type="InterPro" id="IPR029058">
    <property type="entry name" value="AB_hydrolase_fold"/>
</dbReference>
<dbReference type="GO" id="GO:0016787">
    <property type="term" value="F:hydrolase activity"/>
    <property type="evidence" value="ECO:0007669"/>
    <property type="project" value="UniProtKB-KW"/>
</dbReference>
<dbReference type="PRINTS" id="PR00412">
    <property type="entry name" value="EPOXHYDRLASE"/>
</dbReference>
<dbReference type="Pfam" id="PF00561">
    <property type="entry name" value="Abhydrolase_1"/>
    <property type="match status" value="1"/>
</dbReference>